<dbReference type="Proteomes" id="UP000029914">
    <property type="component" value="Chromosome"/>
</dbReference>
<name>A0A097IFS7_9CORY</name>
<dbReference type="HAMAP" id="MF_00376">
    <property type="entry name" value="Dephospho_CoA_kinase"/>
    <property type="match status" value="1"/>
</dbReference>
<sequence length="203" mass="21452">MKKIGLTGGIGSGKSTVAKQLAAAGFPVVDADQLAREIVEQGQPALARLVEAFGDEILAADGSLNRAALAERAFSSQEGTDTLNSITHPAIRALTDQRFAEAEEAGVEAVIYDMPLLVDLGLDKGMDFVVVVSASEDVRIQRLAASRGVDEADARRRMAAQIDEATRNAAADVVIDNNGGLDELGPQVDLLIEKISSWEPRPS</sequence>
<dbReference type="GO" id="GO:0005737">
    <property type="term" value="C:cytoplasm"/>
    <property type="evidence" value="ECO:0007669"/>
    <property type="project" value="UniProtKB-SubCell"/>
</dbReference>
<dbReference type="InterPro" id="IPR001977">
    <property type="entry name" value="Depp_CoAkinase"/>
</dbReference>
<feature type="binding site" evidence="3">
    <location>
        <begin position="11"/>
        <end position="16"/>
    </location>
    <ligand>
        <name>ATP</name>
        <dbReference type="ChEBI" id="CHEBI:30616"/>
    </ligand>
</feature>
<evidence type="ECO:0000313" key="5">
    <source>
        <dbReference type="EMBL" id="AIT60987.1"/>
    </source>
</evidence>
<dbReference type="STRING" id="558173.CDOO_06770"/>
<dbReference type="UniPathway" id="UPA00241">
    <property type="reaction ID" value="UER00356"/>
</dbReference>
<dbReference type="Gene3D" id="3.40.50.300">
    <property type="entry name" value="P-loop containing nucleotide triphosphate hydrolases"/>
    <property type="match status" value="1"/>
</dbReference>
<keyword evidence="2 3" id="KW-0067">ATP-binding</keyword>
<gene>
    <name evidence="3" type="primary">coaE</name>
    <name evidence="5" type="ORF">CDOO_06770</name>
</gene>
<dbReference type="NCBIfam" id="NF002879">
    <property type="entry name" value="PRK03333.1"/>
    <property type="match status" value="1"/>
</dbReference>
<dbReference type="OrthoDB" id="9812943at2"/>
<proteinExistence type="inferred from homology"/>
<dbReference type="GO" id="GO:0015937">
    <property type="term" value="P:coenzyme A biosynthetic process"/>
    <property type="evidence" value="ECO:0007669"/>
    <property type="project" value="UniProtKB-UniRule"/>
</dbReference>
<comment type="subcellular location">
    <subcellularLocation>
        <location evidence="3">Cytoplasm</location>
    </subcellularLocation>
</comment>
<comment type="similarity">
    <text evidence="3">Belongs to the CoaE family.</text>
</comment>
<dbReference type="eggNOG" id="COG0237">
    <property type="taxonomic scope" value="Bacteria"/>
</dbReference>
<accession>A0A097IFS7</accession>
<dbReference type="PANTHER" id="PTHR10695">
    <property type="entry name" value="DEPHOSPHO-COA KINASE-RELATED"/>
    <property type="match status" value="1"/>
</dbReference>
<dbReference type="Pfam" id="PF01121">
    <property type="entry name" value="CoaE"/>
    <property type="match status" value="1"/>
</dbReference>
<organism evidence="5 6">
    <name type="scientific">Corynebacterium doosanense CAU 212 = DSM 45436</name>
    <dbReference type="NCBI Taxonomy" id="558173"/>
    <lineage>
        <taxon>Bacteria</taxon>
        <taxon>Bacillati</taxon>
        <taxon>Actinomycetota</taxon>
        <taxon>Actinomycetes</taxon>
        <taxon>Mycobacteriales</taxon>
        <taxon>Corynebacteriaceae</taxon>
        <taxon>Corynebacterium</taxon>
    </lineage>
</organism>
<dbReference type="GO" id="GO:0004140">
    <property type="term" value="F:dephospho-CoA kinase activity"/>
    <property type="evidence" value="ECO:0007669"/>
    <property type="project" value="UniProtKB-UniRule"/>
</dbReference>
<evidence type="ECO:0000256" key="1">
    <source>
        <dbReference type="ARBA" id="ARBA00022741"/>
    </source>
</evidence>
<evidence type="ECO:0000256" key="2">
    <source>
        <dbReference type="ARBA" id="ARBA00022840"/>
    </source>
</evidence>
<dbReference type="EMBL" id="CP006764">
    <property type="protein sequence ID" value="AIT60987.1"/>
    <property type="molecule type" value="Genomic_DNA"/>
</dbReference>
<dbReference type="GO" id="GO:0005524">
    <property type="term" value="F:ATP binding"/>
    <property type="evidence" value="ECO:0007669"/>
    <property type="project" value="UniProtKB-UniRule"/>
</dbReference>
<evidence type="ECO:0000256" key="4">
    <source>
        <dbReference type="NCBIfam" id="TIGR00152"/>
    </source>
</evidence>
<keyword evidence="3" id="KW-0963">Cytoplasm</keyword>
<dbReference type="PANTHER" id="PTHR10695:SF46">
    <property type="entry name" value="BIFUNCTIONAL COENZYME A SYNTHASE-RELATED"/>
    <property type="match status" value="1"/>
</dbReference>
<dbReference type="AlphaFoldDB" id="A0A097IFS7"/>
<dbReference type="PROSITE" id="PS51219">
    <property type="entry name" value="DPCK"/>
    <property type="match status" value="1"/>
</dbReference>
<dbReference type="HOGENOM" id="CLU_057180_0_0_11"/>
<reference evidence="5 6" key="1">
    <citation type="submission" date="2013-09" db="EMBL/GenBank/DDBJ databases">
        <title>Complete genome sequence of Corynebacterium doosanense CAU 212(T) (=DSM 45436(T)), isolated from activated sludge.</title>
        <authorList>
            <person name="Schaffert L."/>
            <person name="Albersmeier A."/>
            <person name="Kalinowski J."/>
            <person name="Ruckert C."/>
        </authorList>
    </citation>
    <scope>NUCLEOTIDE SEQUENCE [LARGE SCALE GENOMIC DNA]</scope>
    <source>
        <strain evidence="5 6">CAU 212</strain>
    </source>
</reference>
<keyword evidence="3 5" id="KW-0418">Kinase</keyword>
<evidence type="ECO:0000313" key="6">
    <source>
        <dbReference type="Proteomes" id="UP000029914"/>
    </source>
</evidence>
<comment type="pathway">
    <text evidence="3">Cofactor biosynthesis; coenzyme A biosynthesis; CoA from (R)-pantothenate: step 5/5.</text>
</comment>
<dbReference type="CDD" id="cd02022">
    <property type="entry name" value="DPCK"/>
    <property type="match status" value="1"/>
</dbReference>
<dbReference type="EC" id="2.7.1.24" evidence="3 4"/>
<keyword evidence="3" id="KW-0808">Transferase</keyword>
<evidence type="ECO:0000256" key="3">
    <source>
        <dbReference type="HAMAP-Rule" id="MF_00376"/>
    </source>
</evidence>
<keyword evidence="6" id="KW-1185">Reference proteome</keyword>
<dbReference type="RefSeq" id="WP_018022488.1">
    <property type="nucleotide sequence ID" value="NZ_AQUX01000008.1"/>
</dbReference>
<dbReference type="InterPro" id="IPR027417">
    <property type="entry name" value="P-loop_NTPase"/>
</dbReference>
<dbReference type="KEGG" id="cdo:CDOO_06770"/>
<dbReference type="SUPFAM" id="SSF52540">
    <property type="entry name" value="P-loop containing nucleoside triphosphate hydrolases"/>
    <property type="match status" value="1"/>
</dbReference>
<keyword evidence="3" id="KW-0173">Coenzyme A biosynthesis</keyword>
<keyword evidence="1 3" id="KW-0547">Nucleotide-binding</keyword>
<protein>
    <recommendedName>
        <fullName evidence="3 4">Dephospho-CoA kinase</fullName>
        <ecNumber evidence="3 4">2.7.1.24</ecNumber>
    </recommendedName>
    <alternativeName>
        <fullName evidence="3">Dephosphocoenzyme A kinase</fullName>
    </alternativeName>
</protein>
<comment type="function">
    <text evidence="3">Catalyzes the phosphorylation of the 3'-hydroxyl group of dephosphocoenzyme A to form coenzyme A.</text>
</comment>
<comment type="catalytic activity">
    <reaction evidence="3">
        <text>3'-dephospho-CoA + ATP = ADP + CoA + H(+)</text>
        <dbReference type="Rhea" id="RHEA:18245"/>
        <dbReference type="ChEBI" id="CHEBI:15378"/>
        <dbReference type="ChEBI" id="CHEBI:30616"/>
        <dbReference type="ChEBI" id="CHEBI:57287"/>
        <dbReference type="ChEBI" id="CHEBI:57328"/>
        <dbReference type="ChEBI" id="CHEBI:456216"/>
        <dbReference type="EC" id="2.7.1.24"/>
    </reaction>
</comment>
<dbReference type="NCBIfam" id="TIGR00152">
    <property type="entry name" value="dephospho-CoA kinase"/>
    <property type="match status" value="1"/>
</dbReference>